<evidence type="ECO:0000256" key="1">
    <source>
        <dbReference type="ARBA" id="ARBA00006524"/>
    </source>
</evidence>
<comment type="caution">
    <text evidence="4">The sequence shown here is derived from an EMBL/GenBank/DDBJ whole genome shotgun (WGS) entry which is preliminary data.</text>
</comment>
<dbReference type="EMBL" id="SELW01000507">
    <property type="protein sequence ID" value="TID24577.1"/>
    <property type="molecule type" value="Genomic_DNA"/>
</dbReference>
<comment type="similarity">
    <text evidence="1">Belongs to the TSR2 family.</text>
</comment>
<gene>
    <name evidence="4" type="ORF">CANINC_003049</name>
</gene>
<feature type="region of interest" description="Disordered" evidence="3">
    <location>
        <begin position="145"/>
        <end position="167"/>
    </location>
</feature>
<organism evidence="4 5">
    <name type="scientific">Pichia inconspicua</name>
    <dbReference type="NCBI Taxonomy" id="52247"/>
    <lineage>
        <taxon>Eukaryota</taxon>
        <taxon>Fungi</taxon>
        <taxon>Dikarya</taxon>
        <taxon>Ascomycota</taxon>
        <taxon>Saccharomycotina</taxon>
        <taxon>Pichiomycetes</taxon>
        <taxon>Pichiales</taxon>
        <taxon>Pichiaceae</taxon>
        <taxon>Pichia</taxon>
    </lineage>
</organism>
<dbReference type="InterPro" id="IPR019398">
    <property type="entry name" value="Pre-rRNA_process_TSR2"/>
</dbReference>
<protein>
    <recommendedName>
        <fullName evidence="6">Pre-rRNA-processing protein TSR2</fullName>
    </recommendedName>
</protein>
<evidence type="ECO:0000313" key="5">
    <source>
        <dbReference type="Proteomes" id="UP000307173"/>
    </source>
</evidence>
<feature type="region of interest" description="Disordered" evidence="3">
    <location>
        <begin position="181"/>
        <end position="202"/>
    </location>
</feature>
<name>A0A4T0X008_9ASCO</name>
<keyword evidence="2" id="KW-0698">rRNA processing</keyword>
<dbReference type="Pfam" id="PF10273">
    <property type="entry name" value="WGG"/>
    <property type="match status" value="1"/>
</dbReference>
<dbReference type="PANTHER" id="PTHR21250">
    <property type="entry name" value="PRE-RRNA-PROCESSING PROTEIN TSR2 HOMOLOG"/>
    <property type="match status" value="1"/>
</dbReference>
<dbReference type="STRING" id="52247.A0A4T0X008"/>
<proteinExistence type="inferred from homology"/>
<dbReference type="OrthoDB" id="263560at2759"/>
<feature type="compositionally biased region" description="Acidic residues" evidence="3">
    <location>
        <begin position="156"/>
        <end position="167"/>
    </location>
</feature>
<keyword evidence="5" id="KW-1185">Reference proteome</keyword>
<evidence type="ECO:0000256" key="3">
    <source>
        <dbReference type="SAM" id="MobiDB-lite"/>
    </source>
</evidence>
<sequence>MSEIILNDSGTISSENFLLPLPTDKQCANFELGVTMAIYNWHTLTTAVDNLWGGPQSAEKRDWISGLVIEAFESNKTIDIIYIHEILSGAMEDEFDTILEDDSTIQVAAKIVKYYRECLELNFDNIKAAFSKWEEKQRNRKKIVAEVNEDPLNPDVSDDDEIDEDEDMDVDIDYEVREIIPQEKKQPEIDDDGFTIVSSKRR</sequence>
<accession>A0A4T0X008</accession>
<dbReference type="AlphaFoldDB" id="A0A4T0X008"/>
<reference evidence="4 5" key="1">
    <citation type="journal article" date="2019" name="Front. Genet.">
        <title>Whole-Genome Sequencing of the Opportunistic Yeast Pathogen Candida inconspicua Uncovers Its Hybrid Origin.</title>
        <authorList>
            <person name="Mixao V."/>
            <person name="Hansen A.P."/>
            <person name="Saus E."/>
            <person name="Boekhout T."/>
            <person name="Lass-Florl C."/>
            <person name="Gabaldon T."/>
        </authorList>
    </citation>
    <scope>NUCLEOTIDE SEQUENCE [LARGE SCALE GENOMIC DNA]</scope>
    <source>
        <strain evidence="4 5">CBS 180</strain>
    </source>
</reference>
<evidence type="ECO:0008006" key="6">
    <source>
        <dbReference type="Google" id="ProtNLM"/>
    </source>
</evidence>
<dbReference type="GO" id="GO:0006364">
    <property type="term" value="P:rRNA processing"/>
    <property type="evidence" value="ECO:0007669"/>
    <property type="project" value="UniProtKB-KW"/>
</dbReference>
<evidence type="ECO:0000256" key="2">
    <source>
        <dbReference type="ARBA" id="ARBA00022552"/>
    </source>
</evidence>
<dbReference type="Proteomes" id="UP000307173">
    <property type="component" value="Unassembled WGS sequence"/>
</dbReference>
<evidence type="ECO:0000313" key="4">
    <source>
        <dbReference type="EMBL" id="TID24577.1"/>
    </source>
</evidence>